<dbReference type="InterPro" id="IPR046345">
    <property type="entry name" value="TraB_PrgY-like"/>
</dbReference>
<dbReference type="KEGG" id="ave:Arcve_0593"/>
<dbReference type="Pfam" id="PF01963">
    <property type="entry name" value="TraB_PrgY_gumN"/>
    <property type="match status" value="1"/>
</dbReference>
<dbReference type="Proteomes" id="UP000008136">
    <property type="component" value="Chromosome"/>
</dbReference>
<dbReference type="PANTHER" id="PTHR21530">
    <property type="entry name" value="PHEROMONE SHUTDOWN PROTEIN"/>
    <property type="match status" value="1"/>
</dbReference>
<sequence>MSEERVDSQEEREKRIIIVGTAHVSPKSIKDVEETIEREKPQAVAVELCMRRYLALKGEKQDIPVVDIIKRGEAHLLLFQLLLSYFQRKIGEEYGVKPGDEMLAAIKKAEEVGADVLLIDRDIAITFRRFWNSLSFVEKLKIVYNLLKGLFSKDDVDVDEMLKEDVLEVMVKEFRDIAPSAAKTLIDERDAFMAANLIAALKKYDKIVAVVGAGHKKGLERFISNPASIPPIEKLLEVKKGINVMNILGYTIVAFVIMLFIAVIATLNTGIILKAFAYWFLINGILSAIGAAIAGAHPLSILTAFCVAWLTSLNPAIAAGWVSGLVEAWKRSPTSRDIEELSKAESLSQLVRNRVFRILLVAALTNVGSIAGTIIGAWYVMQVTGIDIVEILRENFTHLLQIL</sequence>
<dbReference type="AlphaFoldDB" id="F2KQQ2"/>
<dbReference type="CDD" id="cd14726">
    <property type="entry name" value="TraB_PrgY-like"/>
    <property type="match status" value="1"/>
</dbReference>
<dbReference type="HOGENOM" id="CLU_032780_1_0_2"/>
<name>F2KQQ2_ARCVS</name>
<proteinExistence type="predicted"/>
<feature type="transmembrane region" description="Helical" evidence="1">
    <location>
        <begin position="358"/>
        <end position="381"/>
    </location>
</feature>
<dbReference type="STRING" id="693661.Arcve_0593"/>
<evidence type="ECO:0000313" key="3">
    <source>
        <dbReference type="Proteomes" id="UP000008136"/>
    </source>
</evidence>
<dbReference type="NCBIfam" id="TIGR00261">
    <property type="entry name" value="traB"/>
    <property type="match status" value="1"/>
</dbReference>
<dbReference type="eggNOG" id="arCOG02142">
    <property type="taxonomic scope" value="Archaea"/>
</dbReference>
<dbReference type="OrthoDB" id="185689at2157"/>
<evidence type="ECO:0000256" key="1">
    <source>
        <dbReference type="SAM" id="Phobius"/>
    </source>
</evidence>
<feature type="transmembrane region" description="Helical" evidence="1">
    <location>
        <begin position="301"/>
        <end position="326"/>
    </location>
</feature>
<accession>F2KQQ2</accession>
<dbReference type="PANTHER" id="PTHR21530:SF7">
    <property type="entry name" value="TRAB DOMAIN-CONTAINING PROTEIN"/>
    <property type="match status" value="1"/>
</dbReference>
<keyword evidence="3" id="KW-1185">Reference proteome</keyword>
<keyword evidence="1" id="KW-1133">Transmembrane helix</keyword>
<feature type="transmembrane region" description="Helical" evidence="1">
    <location>
        <begin position="275"/>
        <end position="295"/>
    </location>
</feature>
<feature type="transmembrane region" description="Helical" evidence="1">
    <location>
        <begin position="247"/>
        <end position="268"/>
    </location>
</feature>
<keyword evidence="1" id="KW-0472">Membrane</keyword>
<dbReference type="EMBL" id="CP002588">
    <property type="protein sequence ID" value="AEA46614.1"/>
    <property type="molecule type" value="Genomic_DNA"/>
</dbReference>
<keyword evidence="1" id="KW-0812">Transmembrane</keyword>
<reference evidence="2 3" key="1">
    <citation type="submission" date="2011-03" db="EMBL/GenBank/DDBJ databases">
        <title>The complete genome of Archaeoglobus veneficus SNP6.</title>
        <authorList>
            <consortium name="US DOE Joint Genome Institute (JGI-PGF)"/>
            <person name="Lucas S."/>
            <person name="Copeland A."/>
            <person name="Lapidus A."/>
            <person name="Bruce D."/>
            <person name="Goodwin L."/>
            <person name="Pitluck S."/>
            <person name="Kyrpides N."/>
            <person name="Mavromatis K."/>
            <person name="Pagani I."/>
            <person name="Ivanova N."/>
            <person name="Mikhailova N."/>
            <person name="Lu M."/>
            <person name="Detter J.C."/>
            <person name="Tapia R."/>
            <person name="Han C."/>
            <person name="Land M."/>
            <person name="Hauser L."/>
            <person name="Markowitz V."/>
            <person name="Cheng J.-F."/>
            <person name="Hugenholtz P."/>
            <person name="Woyke T."/>
            <person name="Wu D."/>
            <person name="Spring S."/>
            <person name="Brambilla E."/>
            <person name="Klenk H.-P."/>
            <person name="Eisen J.A."/>
        </authorList>
    </citation>
    <scope>NUCLEOTIDE SEQUENCE [LARGE SCALE GENOMIC DNA]</scope>
    <source>
        <strain>SNP6</strain>
    </source>
</reference>
<dbReference type="InterPro" id="IPR002816">
    <property type="entry name" value="TraB/PrgY/GumN_fam"/>
</dbReference>
<dbReference type="InterPro" id="IPR005230">
    <property type="entry name" value="TraB_bac"/>
</dbReference>
<evidence type="ECO:0000313" key="2">
    <source>
        <dbReference type="EMBL" id="AEA46614.1"/>
    </source>
</evidence>
<protein>
    <submittedName>
        <fullName evidence="2">TraB family protein</fullName>
    </submittedName>
</protein>
<gene>
    <name evidence="2" type="ordered locus">Arcve_0593</name>
</gene>
<organism evidence="2 3">
    <name type="scientific">Archaeoglobus veneficus (strain DSM 11195 / SNP6)</name>
    <dbReference type="NCBI Taxonomy" id="693661"/>
    <lineage>
        <taxon>Archaea</taxon>
        <taxon>Methanobacteriati</taxon>
        <taxon>Methanobacteriota</taxon>
        <taxon>Archaeoglobi</taxon>
        <taxon>Archaeoglobales</taxon>
        <taxon>Archaeoglobaceae</taxon>
        <taxon>Archaeoglobus</taxon>
    </lineage>
</organism>